<proteinExistence type="inferred from homology"/>
<dbReference type="SUPFAM" id="SSF54637">
    <property type="entry name" value="Thioesterase/thiol ester dehydrase-isomerase"/>
    <property type="match status" value="1"/>
</dbReference>
<dbReference type="CDD" id="cd03442">
    <property type="entry name" value="BFIT_BACH"/>
    <property type="match status" value="1"/>
</dbReference>
<accession>A0A242NXL1</accession>
<dbReference type="EMBL" id="NASK01000076">
    <property type="protein sequence ID" value="OTQ51753.1"/>
    <property type="molecule type" value="Genomic_DNA"/>
</dbReference>
<dbReference type="AlphaFoldDB" id="A0A242P3V5"/>
<dbReference type="Proteomes" id="UP000194968">
    <property type="component" value="Unassembled WGS sequence"/>
</dbReference>
<dbReference type="RefSeq" id="WP_065578536.1">
    <property type="nucleotide sequence ID" value="NZ_LZGI01000017.1"/>
</dbReference>
<comment type="caution">
    <text evidence="5">The sequence shown here is derived from an EMBL/GenBank/DDBJ whole genome shotgun (WGS) entry which is preliminary data.</text>
</comment>
<dbReference type="PANTHER" id="PTHR11049:SF5">
    <property type="entry name" value="ACYL-COA THIOESTER HYDROLASE YCIA"/>
    <property type="match status" value="1"/>
</dbReference>
<dbReference type="Gene3D" id="3.10.129.10">
    <property type="entry name" value="Hotdog Thioesterase"/>
    <property type="match status" value="1"/>
</dbReference>
<dbReference type="OrthoDB" id="9801856at2"/>
<dbReference type="PROSITE" id="PS51770">
    <property type="entry name" value="HOTDOG_ACOT"/>
    <property type="match status" value="1"/>
</dbReference>
<dbReference type="GO" id="GO:0005829">
    <property type="term" value="C:cytosol"/>
    <property type="evidence" value="ECO:0007669"/>
    <property type="project" value="TreeGrafter"/>
</dbReference>
<reference evidence="5 6" key="1">
    <citation type="submission" date="2017-03" db="EMBL/GenBank/DDBJ databases">
        <title>Comparative genomics of honeybee gut symbionts reveal geographically distinct and subgroup specific antibiotic resistance.</title>
        <authorList>
            <person name="Ludvigsen J."/>
            <person name="Porcellato D."/>
            <person name="Labee-Lund T.M."/>
            <person name="Amdam G.V."/>
            <person name="Rudi K."/>
        </authorList>
    </citation>
    <scope>NUCLEOTIDE SEQUENCE [LARGE SCALE GENOMIC DNA]</scope>
    <source>
        <strain evidence="5 6">A-4-12</strain>
    </source>
</reference>
<dbReference type="InterPro" id="IPR040170">
    <property type="entry name" value="Cytosol_ACT"/>
</dbReference>
<accession>A0A242P3V5</accession>
<organism evidence="5 6">
    <name type="scientific">Gilliamella apis</name>
    <dbReference type="NCBI Taxonomy" id="1970738"/>
    <lineage>
        <taxon>Bacteria</taxon>
        <taxon>Pseudomonadati</taxon>
        <taxon>Pseudomonadota</taxon>
        <taxon>Gammaproteobacteria</taxon>
        <taxon>Orbales</taxon>
        <taxon>Orbaceae</taxon>
        <taxon>Gilliamella</taxon>
    </lineage>
</organism>
<evidence type="ECO:0000259" key="4">
    <source>
        <dbReference type="PROSITE" id="PS51770"/>
    </source>
</evidence>
<dbReference type="InterPro" id="IPR006683">
    <property type="entry name" value="Thioestr_dom"/>
</dbReference>
<evidence type="ECO:0000256" key="1">
    <source>
        <dbReference type="ARBA" id="ARBA00010458"/>
    </source>
</evidence>
<evidence type="ECO:0000313" key="5">
    <source>
        <dbReference type="EMBL" id="OTQ51753.1"/>
    </source>
</evidence>
<sequence>MTQNDNNPKGQLVLRTLAMPADTNPHGHIFGGWIMSQMDLAGGILAKEIAKRRVVTVNASSITFYKPAMVGDVVCCYAHCIKTGTTSITIEIEVWIKKVTDSEIATQRFRITDATFTYVSVDKHNNPKPLPEIFQHYDCTKDPISKLNLTYS</sequence>
<dbReference type="FunFam" id="3.10.129.10:FF:000008">
    <property type="entry name" value="Acyl-CoA thioester hydrolase"/>
    <property type="match status" value="1"/>
</dbReference>
<evidence type="ECO:0000256" key="3">
    <source>
        <dbReference type="PROSITE-ProRule" id="PRU01106"/>
    </source>
</evidence>
<name>A0A242P3V5_9GAMM</name>
<dbReference type="NCBIfam" id="NF007970">
    <property type="entry name" value="PRK10694.1"/>
    <property type="match status" value="1"/>
</dbReference>
<evidence type="ECO:0000313" key="6">
    <source>
        <dbReference type="Proteomes" id="UP000194968"/>
    </source>
</evidence>
<dbReference type="GO" id="GO:0006637">
    <property type="term" value="P:acyl-CoA metabolic process"/>
    <property type="evidence" value="ECO:0007669"/>
    <property type="project" value="TreeGrafter"/>
</dbReference>
<gene>
    <name evidence="5" type="ORF">B6D06_02370</name>
</gene>
<feature type="domain" description="HotDog ACOT-type" evidence="4">
    <location>
        <begin position="8"/>
        <end position="124"/>
    </location>
</feature>
<evidence type="ECO:0000256" key="2">
    <source>
        <dbReference type="ARBA" id="ARBA00022801"/>
    </source>
</evidence>
<dbReference type="GO" id="GO:0052816">
    <property type="term" value="F:long-chain fatty acyl-CoA hydrolase activity"/>
    <property type="evidence" value="ECO:0007669"/>
    <property type="project" value="TreeGrafter"/>
</dbReference>
<dbReference type="InterPro" id="IPR033120">
    <property type="entry name" value="HOTDOG_ACOT"/>
</dbReference>
<dbReference type="InterPro" id="IPR029069">
    <property type="entry name" value="HotDog_dom_sf"/>
</dbReference>
<dbReference type="PANTHER" id="PTHR11049">
    <property type="entry name" value="ACYL COENZYME A THIOESTER HYDROLASE"/>
    <property type="match status" value="1"/>
</dbReference>
<comment type="similarity">
    <text evidence="1">Belongs to the acyl coenzyme A hydrolase family.</text>
</comment>
<dbReference type="GO" id="GO:0009062">
    <property type="term" value="P:fatty acid catabolic process"/>
    <property type="evidence" value="ECO:0007669"/>
    <property type="project" value="TreeGrafter"/>
</dbReference>
<keyword evidence="2 3" id="KW-0378">Hydrolase</keyword>
<dbReference type="Pfam" id="PF03061">
    <property type="entry name" value="4HBT"/>
    <property type="match status" value="1"/>
</dbReference>
<protein>
    <submittedName>
        <fullName evidence="5">Acyl-CoA esterase</fullName>
    </submittedName>
</protein>